<dbReference type="Pfam" id="PF00665">
    <property type="entry name" value="rve"/>
    <property type="match status" value="1"/>
</dbReference>
<dbReference type="CDD" id="cd01650">
    <property type="entry name" value="RT_nLTR_like"/>
    <property type="match status" value="1"/>
</dbReference>
<dbReference type="PROSITE" id="PS50878">
    <property type="entry name" value="RT_POL"/>
    <property type="match status" value="1"/>
</dbReference>
<dbReference type="InterPro" id="IPR012337">
    <property type="entry name" value="RNaseH-like_sf"/>
</dbReference>
<dbReference type="Gene3D" id="1.10.340.70">
    <property type="match status" value="1"/>
</dbReference>
<dbReference type="GO" id="GO:0003676">
    <property type="term" value="F:nucleic acid binding"/>
    <property type="evidence" value="ECO:0007669"/>
    <property type="project" value="InterPro"/>
</dbReference>
<dbReference type="Pfam" id="PF17921">
    <property type="entry name" value="Integrase_H2C2"/>
    <property type="match status" value="1"/>
</dbReference>
<dbReference type="InterPro" id="IPR043502">
    <property type="entry name" value="DNA/RNA_pol_sf"/>
</dbReference>
<proteinExistence type="predicted"/>
<dbReference type="GO" id="GO:0015074">
    <property type="term" value="P:DNA integration"/>
    <property type="evidence" value="ECO:0007669"/>
    <property type="project" value="InterPro"/>
</dbReference>
<dbReference type="GO" id="GO:0046983">
    <property type="term" value="F:protein dimerization activity"/>
    <property type="evidence" value="ECO:0007669"/>
    <property type="project" value="InterPro"/>
</dbReference>
<dbReference type="PANTHER" id="PTHR47027">
    <property type="entry name" value="REVERSE TRANSCRIPTASE DOMAIN-CONTAINING PROTEIN"/>
    <property type="match status" value="1"/>
</dbReference>
<dbReference type="AlphaFoldDB" id="A0A6A4T4L2"/>
<dbReference type="Pfam" id="PF05699">
    <property type="entry name" value="Dimer_Tnp_hAT"/>
    <property type="match status" value="1"/>
</dbReference>
<sequence length="1012" mass="113988">MHAIIKRYYWPGMKADIAKWISQCDDCQKKRATIKEKTQYKPVEVNHVIKFYTFNMEFLADVMLWFAFKVSEPFELVGMDLVGKLKCSNNGNIYICVMVDYLTKWLEVYPLKSKKAEEVTECIMDFSYKYGAPKRILTDRGKEFVNKISDENINTLIKNEEVCSRMTNLKQVHAKVEVNIAQGQQRVRKRKLSKGEDDSLVVGDKVLRKDIRQEQRKGGKLEADLLGPFIIINIDGKSADLKTPRGNTMEKINIDHLKKYVEPQPRIPAKWIATTSTPLAQQPSPSMCPGVPQSPNFSLSPQSDPLSSTLKSCNTIGCNPSIPVTLEESILKLRDNKACGLDNITAEHIKLASKKLCPLVAICYTVFFVHGEISDSMLSVVLVPVIKDKVGKLSSSDNYRPIALASVMSKVLDTVLLCRFERHVLSTDNQFGFKRKHGTDLCIFAIKEIIEKYNRQNSTIFMWFIDGSKAFDRVNHEKLFLKLFKSGVPGFLIRILVYWYSHQMMRVRWGNVTSVPFQVINGVCQGGILSPPLFNMYMNDLSLILNACGTGCRVGDSLINHLMYADDLVIFSPYSAGLQQLMITCTQYGADFGIKYNAKKSKIMIIRSKEDRQSSFPGFNLSGTTLGVCSELTYLGHIIANYLSDDKDIYRQRRKLYALANMLCHVKHGGLSMLGSGVVSVEQCALGTVALYRELCFDSASSRLNEFRKNRFSYVFTLDTTIELADCWLLLNTVHHGACKGEDQKHTAFTGRGANISCVTKLTDVGVTNLEDSTFNSSRLGWHFVINTVQEADKWILFRKQYININNCTSSPAHLSQGVPQGSVLGPLLFILYMVPLCNIIRRHSLHFHSYAIDLQLNISGLSISGEVEIATEDNVGVEPEMQSCKKARLDTDFEQLFGPNYKSSKKKRVNNGADELRDYRQTPQIPTIENPLEWWANNGDRFPYSAKLAMSYLAIPSTSIPSEQIFSLAGNTVIRQQSTLLPSHADALVFLNAKQKDGMVDIISKQDSDTE</sequence>
<accession>A0A6A4T4L2</accession>
<dbReference type="EMBL" id="VEVO01000005">
    <property type="protein sequence ID" value="KAF0042476.1"/>
    <property type="molecule type" value="Genomic_DNA"/>
</dbReference>
<dbReference type="Proteomes" id="UP000438429">
    <property type="component" value="Unassembled WGS sequence"/>
</dbReference>
<dbReference type="Gene3D" id="3.30.420.10">
    <property type="entry name" value="Ribonuclease H-like superfamily/Ribonuclease H"/>
    <property type="match status" value="1"/>
</dbReference>
<feature type="domain" description="Integrase catalytic" evidence="3">
    <location>
        <begin position="69"/>
        <end position="230"/>
    </location>
</feature>
<dbReference type="InterPro" id="IPR000477">
    <property type="entry name" value="RT_dom"/>
</dbReference>
<evidence type="ECO:0000259" key="3">
    <source>
        <dbReference type="PROSITE" id="PS50994"/>
    </source>
</evidence>
<dbReference type="PROSITE" id="PS50994">
    <property type="entry name" value="INTEGRASE"/>
    <property type="match status" value="1"/>
</dbReference>
<dbReference type="InterPro" id="IPR041588">
    <property type="entry name" value="Integrase_H2C2"/>
</dbReference>
<dbReference type="InterPro" id="IPR008906">
    <property type="entry name" value="HATC_C_dom"/>
</dbReference>
<evidence type="ECO:0000256" key="1">
    <source>
        <dbReference type="SAM" id="MobiDB-lite"/>
    </source>
</evidence>
<evidence type="ECO:0000313" key="5">
    <source>
        <dbReference type="Proteomes" id="UP000438429"/>
    </source>
</evidence>
<name>A0A6A4T4L2_SCOMX</name>
<protein>
    <recommendedName>
        <fullName evidence="6">Reverse transcriptase domain-containing protein</fullName>
    </recommendedName>
</protein>
<dbReference type="PANTHER" id="PTHR47027:SF20">
    <property type="entry name" value="REVERSE TRANSCRIPTASE-LIKE PROTEIN WITH RNA-DIRECTED DNA POLYMERASE DOMAIN"/>
    <property type="match status" value="1"/>
</dbReference>
<dbReference type="Pfam" id="PF00078">
    <property type="entry name" value="RVT_1"/>
    <property type="match status" value="1"/>
</dbReference>
<dbReference type="SUPFAM" id="SSF56672">
    <property type="entry name" value="DNA/RNA polymerases"/>
    <property type="match status" value="1"/>
</dbReference>
<feature type="domain" description="Reverse transcriptase" evidence="2">
    <location>
        <begin position="366"/>
        <end position="621"/>
    </location>
</feature>
<dbReference type="InterPro" id="IPR001584">
    <property type="entry name" value="Integrase_cat-core"/>
</dbReference>
<dbReference type="InterPro" id="IPR036397">
    <property type="entry name" value="RNaseH_sf"/>
</dbReference>
<evidence type="ECO:0008006" key="6">
    <source>
        <dbReference type="Google" id="ProtNLM"/>
    </source>
</evidence>
<gene>
    <name evidence="4" type="ORF">F2P81_006008</name>
</gene>
<feature type="region of interest" description="Disordered" evidence="1">
    <location>
        <begin position="282"/>
        <end position="301"/>
    </location>
</feature>
<evidence type="ECO:0000259" key="2">
    <source>
        <dbReference type="PROSITE" id="PS50878"/>
    </source>
</evidence>
<dbReference type="SUPFAM" id="SSF53098">
    <property type="entry name" value="Ribonuclease H-like"/>
    <property type="match status" value="2"/>
</dbReference>
<organism evidence="4 5">
    <name type="scientific">Scophthalmus maximus</name>
    <name type="common">Turbot</name>
    <name type="synonym">Psetta maxima</name>
    <dbReference type="NCBI Taxonomy" id="52904"/>
    <lineage>
        <taxon>Eukaryota</taxon>
        <taxon>Metazoa</taxon>
        <taxon>Chordata</taxon>
        <taxon>Craniata</taxon>
        <taxon>Vertebrata</taxon>
        <taxon>Euteleostomi</taxon>
        <taxon>Actinopterygii</taxon>
        <taxon>Neopterygii</taxon>
        <taxon>Teleostei</taxon>
        <taxon>Neoteleostei</taxon>
        <taxon>Acanthomorphata</taxon>
        <taxon>Carangaria</taxon>
        <taxon>Pleuronectiformes</taxon>
        <taxon>Pleuronectoidei</taxon>
        <taxon>Scophthalmidae</taxon>
        <taxon>Scophthalmus</taxon>
    </lineage>
</organism>
<comment type="caution">
    <text evidence="4">The sequence shown here is derived from an EMBL/GenBank/DDBJ whole genome shotgun (WGS) entry which is preliminary data.</text>
</comment>
<evidence type="ECO:0000313" key="4">
    <source>
        <dbReference type="EMBL" id="KAF0042476.1"/>
    </source>
</evidence>
<reference evidence="4 5" key="1">
    <citation type="submission" date="2019-06" db="EMBL/GenBank/DDBJ databases">
        <title>Draft genomes of female and male turbot (Scophthalmus maximus).</title>
        <authorList>
            <person name="Xu H."/>
            <person name="Xu X.-W."/>
            <person name="Shao C."/>
            <person name="Chen S."/>
        </authorList>
    </citation>
    <scope>NUCLEOTIDE SEQUENCE [LARGE SCALE GENOMIC DNA]</scope>
    <source>
        <strain evidence="4">Ysfricsl-2016a</strain>
        <tissue evidence="4">Blood</tissue>
    </source>
</reference>